<dbReference type="eggNOG" id="COG1132">
    <property type="taxonomic scope" value="Bacteria"/>
</dbReference>
<keyword evidence="4 9" id="KW-0812">Transmembrane</keyword>
<dbReference type="GeneID" id="96998973"/>
<keyword evidence="3" id="KW-1003">Cell membrane</keyword>
<dbReference type="HOGENOM" id="CLU_000604_84_3_9"/>
<dbReference type="InterPro" id="IPR011527">
    <property type="entry name" value="ABC1_TM_dom"/>
</dbReference>
<evidence type="ECO:0000313" key="13">
    <source>
        <dbReference type="Proteomes" id="UP000004191"/>
    </source>
</evidence>
<gene>
    <name evidence="12" type="ORF">HMPREF9709_00980</name>
</gene>
<keyword evidence="2" id="KW-0813">Transport</keyword>
<feature type="transmembrane region" description="Helical" evidence="9">
    <location>
        <begin position="275"/>
        <end position="301"/>
    </location>
</feature>
<feature type="transmembrane region" description="Helical" evidence="9">
    <location>
        <begin position="157"/>
        <end position="180"/>
    </location>
</feature>
<dbReference type="OrthoDB" id="9762778at2"/>
<dbReference type="GO" id="GO:0015421">
    <property type="term" value="F:ABC-type oligopeptide transporter activity"/>
    <property type="evidence" value="ECO:0007669"/>
    <property type="project" value="TreeGrafter"/>
</dbReference>
<proteinExistence type="predicted"/>
<dbReference type="SUPFAM" id="SSF90123">
    <property type="entry name" value="ABC transporter transmembrane region"/>
    <property type="match status" value="1"/>
</dbReference>
<keyword evidence="13" id="KW-1185">Reference proteome</keyword>
<feature type="transmembrane region" description="Helical" evidence="9">
    <location>
        <begin position="247"/>
        <end position="269"/>
    </location>
</feature>
<dbReference type="GO" id="GO:0016887">
    <property type="term" value="F:ATP hydrolysis activity"/>
    <property type="evidence" value="ECO:0007669"/>
    <property type="project" value="InterPro"/>
</dbReference>
<dbReference type="InterPro" id="IPR027417">
    <property type="entry name" value="P-loop_NTPase"/>
</dbReference>
<dbReference type="Pfam" id="PF00664">
    <property type="entry name" value="ABC_membrane"/>
    <property type="match status" value="1"/>
</dbReference>
<dbReference type="InterPro" id="IPR039421">
    <property type="entry name" value="Type_1_exporter"/>
</dbReference>
<dbReference type="PANTHER" id="PTHR43394:SF1">
    <property type="entry name" value="ATP-BINDING CASSETTE SUB-FAMILY B MEMBER 10, MITOCHONDRIAL"/>
    <property type="match status" value="1"/>
</dbReference>
<evidence type="ECO:0000256" key="1">
    <source>
        <dbReference type="ARBA" id="ARBA00004651"/>
    </source>
</evidence>
<evidence type="ECO:0000256" key="8">
    <source>
        <dbReference type="ARBA" id="ARBA00023136"/>
    </source>
</evidence>
<evidence type="ECO:0008006" key="14">
    <source>
        <dbReference type="Google" id="ProtNLM"/>
    </source>
</evidence>
<evidence type="ECO:0000256" key="7">
    <source>
        <dbReference type="ARBA" id="ARBA00022989"/>
    </source>
</evidence>
<dbReference type="FunFam" id="3.40.50.300:FF:000221">
    <property type="entry name" value="Multidrug ABC transporter ATP-binding protein"/>
    <property type="match status" value="1"/>
</dbReference>
<keyword evidence="6" id="KW-0067">ATP-binding</keyword>
<evidence type="ECO:0000259" key="10">
    <source>
        <dbReference type="PROSITE" id="PS50893"/>
    </source>
</evidence>
<dbReference type="InterPro" id="IPR017871">
    <property type="entry name" value="ABC_transporter-like_CS"/>
</dbReference>
<keyword evidence="5" id="KW-0547">Nucleotide-binding</keyword>
<feature type="domain" description="ABC transporter" evidence="10">
    <location>
        <begin position="338"/>
        <end position="575"/>
    </location>
</feature>
<dbReference type="SUPFAM" id="SSF52540">
    <property type="entry name" value="P-loop containing nucleoside triphosphate hydrolases"/>
    <property type="match status" value="1"/>
</dbReference>
<evidence type="ECO:0000256" key="5">
    <source>
        <dbReference type="ARBA" id="ARBA00022741"/>
    </source>
</evidence>
<dbReference type="Gene3D" id="1.20.1560.10">
    <property type="entry name" value="ABC transporter type 1, transmembrane domain"/>
    <property type="match status" value="1"/>
</dbReference>
<dbReference type="Pfam" id="PF00005">
    <property type="entry name" value="ABC_tran"/>
    <property type="match status" value="1"/>
</dbReference>
<feature type="transmembrane region" description="Helical" evidence="9">
    <location>
        <begin position="127"/>
        <end position="151"/>
    </location>
</feature>
<feature type="transmembrane region" description="Helical" evidence="9">
    <location>
        <begin position="59"/>
        <end position="82"/>
    </location>
</feature>
<evidence type="ECO:0000256" key="3">
    <source>
        <dbReference type="ARBA" id="ARBA00022475"/>
    </source>
</evidence>
<feature type="transmembrane region" description="Helical" evidence="9">
    <location>
        <begin position="12"/>
        <end position="29"/>
    </location>
</feature>
<feature type="domain" description="ABC transmembrane type-1" evidence="11">
    <location>
        <begin position="17"/>
        <end position="305"/>
    </location>
</feature>
<dbReference type="AlphaFoldDB" id="H3NNR9"/>
<evidence type="ECO:0000313" key="12">
    <source>
        <dbReference type="EMBL" id="EHR34044.1"/>
    </source>
</evidence>
<dbReference type="RefSeq" id="WP_005398447.1">
    <property type="nucleotide sequence ID" value="NZ_JH601088.1"/>
</dbReference>
<dbReference type="EMBL" id="AGEI01000021">
    <property type="protein sequence ID" value="EHR34044.1"/>
    <property type="molecule type" value="Genomic_DNA"/>
</dbReference>
<comment type="subcellular location">
    <subcellularLocation>
        <location evidence="1">Cell membrane</location>
        <topology evidence="1">Multi-pass membrane protein</topology>
    </subcellularLocation>
</comment>
<dbReference type="InterPro" id="IPR003593">
    <property type="entry name" value="AAA+_ATPase"/>
</dbReference>
<dbReference type="GO" id="GO:0005886">
    <property type="term" value="C:plasma membrane"/>
    <property type="evidence" value="ECO:0007669"/>
    <property type="project" value="UniProtKB-SubCell"/>
</dbReference>
<dbReference type="PANTHER" id="PTHR43394">
    <property type="entry name" value="ATP-DEPENDENT PERMEASE MDL1, MITOCHONDRIAL"/>
    <property type="match status" value="1"/>
</dbReference>
<dbReference type="PATRIC" id="fig|883114.3.peg.970"/>
<evidence type="ECO:0000256" key="4">
    <source>
        <dbReference type="ARBA" id="ARBA00022692"/>
    </source>
</evidence>
<organism evidence="12 13">
    <name type="scientific">Helcococcus kunzii ATCC 51366</name>
    <dbReference type="NCBI Taxonomy" id="883114"/>
    <lineage>
        <taxon>Bacteria</taxon>
        <taxon>Bacillati</taxon>
        <taxon>Bacillota</taxon>
        <taxon>Tissierellia</taxon>
        <taxon>Tissierellales</taxon>
        <taxon>Peptoniphilaceae</taxon>
        <taxon>Helcococcus</taxon>
    </lineage>
</organism>
<evidence type="ECO:0000259" key="11">
    <source>
        <dbReference type="PROSITE" id="PS50929"/>
    </source>
</evidence>
<name>H3NNR9_9FIRM</name>
<evidence type="ECO:0000256" key="2">
    <source>
        <dbReference type="ARBA" id="ARBA00022448"/>
    </source>
</evidence>
<protein>
    <recommendedName>
        <fullName evidence="14">ABC transporter ATP-binding protein</fullName>
    </recommendedName>
</protein>
<dbReference type="CDD" id="cd18548">
    <property type="entry name" value="ABC_6TM_Tm287_like"/>
    <property type="match status" value="1"/>
</dbReference>
<comment type="caution">
    <text evidence="12">The sequence shown here is derived from an EMBL/GenBank/DDBJ whole genome shotgun (WGS) entry which is preliminary data.</text>
</comment>
<dbReference type="PROSITE" id="PS50929">
    <property type="entry name" value="ABC_TM1F"/>
    <property type="match status" value="1"/>
</dbReference>
<evidence type="ECO:0000256" key="6">
    <source>
        <dbReference type="ARBA" id="ARBA00022840"/>
    </source>
</evidence>
<dbReference type="PROSITE" id="PS00211">
    <property type="entry name" value="ABC_TRANSPORTER_1"/>
    <property type="match status" value="1"/>
</dbReference>
<dbReference type="STRING" id="883114.HMPREF9709_00980"/>
<dbReference type="Gene3D" id="3.40.50.300">
    <property type="entry name" value="P-loop containing nucleotide triphosphate hydrolases"/>
    <property type="match status" value="1"/>
</dbReference>
<reference evidence="12 13" key="1">
    <citation type="submission" date="2012-01" db="EMBL/GenBank/DDBJ databases">
        <title>The Genome Sequence of Helcococcus kunzii ATCC 51366.</title>
        <authorList>
            <consortium name="The Broad Institute Genome Sequencing Platform"/>
            <person name="Earl A."/>
            <person name="Ward D."/>
            <person name="Feldgarden M."/>
            <person name="Gevers D."/>
            <person name="Huys G."/>
            <person name="Young S.K."/>
            <person name="Zeng Q."/>
            <person name="Gargeya S."/>
            <person name="Fitzgerald M."/>
            <person name="Haas B."/>
            <person name="Abouelleil A."/>
            <person name="Alvarado L."/>
            <person name="Arachchi H.M."/>
            <person name="Berlin A."/>
            <person name="Chapman S.B."/>
            <person name="Gearin G."/>
            <person name="Goldberg J."/>
            <person name="Griggs A."/>
            <person name="Gujja S."/>
            <person name="Hansen M."/>
            <person name="Heiman D."/>
            <person name="Howarth C."/>
            <person name="Larimer J."/>
            <person name="Lui A."/>
            <person name="MacDonald P.J.P."/>
            <person name="McCowen C."/>
            <person name="Montmayeur A."/>
            <person name="Murphy C."/>
            <person name="Neiman D."/>
            <person name="Pearson M."/>
            <person name="Priest M."/>
            <person name="Roberts A."/>
            <person name="Saif S."/>
            <person name="Shea T."/>
            <person name="Sisk P."/>
            <person name="Stolte C."/>
            <person name="Sykes S."/>
            <person name="Wortman J."/>
            <person name="Nusbaum C."/>
            <person name="Birren B."/>
        </authorList>
    </citation>
    <scope>NUCLEOTIDE SEQUENCE [LARGE SCALE GENOMIC DNA]</scope>
    <source>
        <strain evidence="12 13">ATCC 51366</strain>
    </source>
</reference>
<dbReference type="Proteomes" id="UP000004191">
    <property type="component" value="Unassembled WGS sequence"/>
</dbReference>
<dbReference type="InterPro" id="IPR036640">
    <property type="entry name" value="ABC1_TM_sf"/>
</dbReference>
<dbReference type="SMART" id="SM00382">
    <property type="entry name" value="AAA"/>
    <property type="match status" value="1"/>
</dbReference>
<dbReference type="GO" id="GO:0005524">
    <property type="term" value="F:ATP binding"/>
    <property type="evidence" value="ECO:0007669"/>
    <property type="project" value="UniProtKB-KW"/>
</dbReference>
<keyword evidence="8 9" id="KW-0472">Membrane</keyword>
<dbReference type="PROSITE" id="PS50893">
    <property type="entry name" value="ABC_TRANSPORTER_2"/>
    <property type="match status" value="1"/>
</dbReference>
<evidence type="ECO:0000256" key="9">
    <source>
        <dbReference type="SAM" id="Phobius"/>
    </source>
</evidence>
<sequence>MLRLIKKLEKKQWLLLFIVFILVFAQVMLELKMPDYMFEVTKLVQTPGTNLGDIWQNGLYMLLCALGSVFIAFVSSYFIAYVTSKFSFNLTRDLFNKIQAMSFENIERFSTSSLITRTTNDISQIEMFLGMGLMIFMRSPIMAVLAISKILDKGFEWSLATAIAVGILLTVITLLSIIVIPKFKIIQKLTDKLNNVTRENLTGIRVVRAFNAEKYQEVKIKDVNEKLTSLHKFTQKSFGTLMPIMNIVLYGLTLVIYLIGANMIANAAFVDKINIFGNMIVFSSYAMQVIFSFLMMAFLLVNYSRAQVSSDRINEVLNTKETLLEGSFDSETEKHGEIEFRDVSFKYPDAEEYILEDISFSVKQGENIAIIGMTGSGKSTLVNLIPRFYEVTEGEILVDGVNVKDYTFANLYNKIGYVSQRAVMFNMPIKDNIAFGEAKEDIDEEDVVRAAKISQADEFISKMDNQYDSMISRGGTNISGGQKQRLSIARAIARKPEIFIFDDTFSALDFKTESVLRKELEENLKESTSIVVASRVGSIMNSDKIILLEKGRIVGMGTHKELWLNNQLYREIALSQLSEEELNESIK</sequence>
<keyword evidence="7 9" id="KW-1133">Transmembrane helix</keyword>
<accession>H3NNR9</accession>
<dbReference type="InterPro" id="IPR003439">
    <property type="entry name" value="ABC_transporter-like_ATP-bd"/>
</dbReference>